<keyword evidence="2" id="KW-1185">Reference proteome</keyword>
<gene>
    <name evidence="1" type="ORF">PCOR1329_LOCUS22297</name>
</gene>
<name>A0ABN9RNH7_9DINO</name>
<reference evidence="1" key="1">
    <citation type="submission" date="2023-10" db="EMBL/GenBank/DDBJ databases">
        <authorList>
            <person name="Chen Y."/>
            <person name="Shah S."/>
            <person name="Dougan E. K."/>
            <person name="Thang M."/>
            <person name="Chan C."/>
        </authorList>
    </citation>
    <scope>NUCLEOTIDE SEQUENCE [LARGE SCALE GENOMIC DNA]</scope>
</reference>
<protein>
    <recommendedName>
        <fullName evidence="3">Subtilisin</fullName>
    </recommendedName>
</protein>
<comment type="caution">
    <text evidence="1">The sequence shown here is derived from an EMBL/GenBank/DDBJ whole genome shotgun (WGS) entry which is preliminary data.</text>
</comment>
<evidence type="ECO:0008006" key="3">
    <source>
        <dbReference type="Google" id="ProtNLM"/>
    </source>
</evidence>
<dbReference type="Proteomes" id="UP001189429">
    <property type="component" value="Unassembled WGS sequence"/>
</dbReference>
<organism evidence="1 2">
    <name type="scientific">Prorocentrum cordatum</name>
    <dbReference type="NCBI Taxonomy" id="2364126"/>
    <lineage>
        <taxon>Eukaryota</taxon>
        <taxon>Sar</taxon>
        <taxon>Alveolata</taxon>
        <taxon>Dinophyceae</taxon>
        <taxon>Prorocentrales</taxon>
        <taxon>Prorocentraceae</taxon>
        <taxon>Prorocentrum</taxon>
    </lineage>
</organism>
<evidence type="ECO:0000313" key="2">
    <source>
        <dbReference type="Proteomes" id="UP001189429"/>
    </source>
</evidence>
<proteinExistence type="predicted"/>
<dbReference type="EMBL" id="CAUYUJ010007435">
    <property type="protein sequence ID" value="CAK0820738.1"/>
    <property type="molecule type" value="Genomic_DNA"/>
</dbReference>
<evidence type="ECO:0000313" key="1">
    <source>
        <dbReference type="EMBL" id="CAK0820738.1"/>
    </source>
</evidence>
<sequence>MRCETLAKMAQGPGIGMIIAANVSEIDELDILAVYSETFQVGNVDTSSTLLYDHHQSAVHVQILHSFGHFQSHPSRIFTQGYYNKRRVGDDLACLGAWLLAWVLGC</sequence>
<accession>A0ABN9RNH7</accession>